<dbReference type="EMBL" id="CP084930">
    <property type="protein sequence ID" value="USI71764.1"/>
    <property type="molecule type" value="Genomic_DNA"/>
</dbReference>
<protein>
    <submittedName>
        <fullName evidence="2">DUF1467 family protein</fullName>
    </submittedName>
</protein>
<dbReference type="Pfam" id="PF07330">
    <property type="entry name" value="DUF1467"/>
    <property type="match status" value="1"/>
</dbReference>
<keyword evidence="1" id="KW-0812">Transmembrane</keyword>
<dbReference type="Proteomes" id="UP001056937">
    <property type="component" value="Chromosome 1"/>
</dbReference>
<evidence type="ECO:0000313" key="3">
    <source>
        <dbReference type="Proteomes" id="UP001056937"/>
    </source>
</evidence>
<feature type="transmembrane region" description="Helical" evidence="1">
    <location>
        <begin position="7"/>
        <end position="26"/>
    </location>
</feature>
<proteinExistence type="predicted"/>
<keyword evidence="1" id="KW-1133">Transmembrane helix</keyword>
<organism evidence="2 3">
    <name type="scientific">Sphingomonas morindae</name>
    <dbReference type="NCBI Taxonomy" id="1541170"/>
    <lineage>
        <taxon>Bacteria</taxon>
        <taxon>Pseudomonadati</taxon>
        <taxon>Pseudomonadota</taxon>
        <taxon>Alphaproteobacteria</taxon>
        <taxon>Sphingomonadales</taxon>
        <taxon>Sphingomonadaceae</taxon>
        <taxon>Sphingomonas</taxon>
    </lineage>
</organism>
<accession>A0ABY4X4F2</accession>
<dbReference type="InterPro" id="IPR009935">
    <property type="entry name" value="DUF1467"/>
</dbReference>
<gene>
    <name evidence="2" type="ORF">LHA26_10565</name>
</gene>
<keyword evidence="3" id="KW-1185">Reference proteome</keyword>
<evidence type="ECO:0000313" key="2">
    <source>
        <dbReference type="EMBL" id="USI71764.1"/>
    </source>
</evidence>
<sequence>MRWFSIIAIYFLFWFLSLFVMLPIGMRTADEAGAPKVPGQADSAPHQFRPWPIVARTTLCAAILFGLFYAIYRQGWIDVHLPADAVNRIPG</sequence>
<dbReference type="RefSeq" id="WP_252165578.1">
    <property type="nucleotide sequence ID" value="NZ_CP084930.1"/>
</dbReference>
<keyword evidence="1" id="KW-0472">Membrane</keyword>
<evidence type="ECO:0000256" key="1">
    <source>
        <dbReference type="SAM" id="Phobius"/>
    </source>
</evidence>
<feature type="transmembrane region" description="Helical" evidence="1">
    <location>
        <begin position="53"/>
        <end position="72"/>
    </location>
</feature>
<reference evidence="2" key="1">
    <citation type="journal article" date="2022" name="Toxins">
        <title>Genomic Analysis of Sphingopyxis sp. USTB-05 for Biodegrading Cyanobacterial Hepatotoxins.</title>
        <authorList>
            <person name="Liu C."/>
            <person name="Xu Q."/>
            <person name="Zhao Z."/>
            <person name="Zhang H."/>
            <person name="Liu X."/>
            <person name="Yin C."/>
            <person name="Liu Y."/>
            <person name="Yan H."/>
        </authorList>
    </citation>
    <scope>NUCLEOTIDE SEQUENCE</scope>
    <source>
        <strain evidence="2">NBD5</strain>
    </source>
</reference>
<name>A0ABY4X4F2_9SPHN</name>